<feature type="domain" description="Aminoglycoside phosphotransferase" evidence="2">
    <location>
        <begin position="203"/>
        <end position="425"/>
    </location>
</feature>
<organism evidence="3 4">
    <name type="scientific">Westerdykella ornata</name>
    <dbReference type="NCBI Taxonomy" id="318751"/>
    <lineage>
        <taxon>Eukaryota</taxon>
        <taxon>Fungi</taxon>
        <taxon>Dikarya</taxon>
        <taxon>Ascomycota</taxon>
        <taxon>Pezizomycotina</taxon>
        <taxon>Dothideomycetes</taxon>
        <taxon>Pleosporomycetidae</taxon>
        <taxon>Pleosporales</taxon>
        <taxon>Sporormiaceae</taxon>
        <taxon>Westerdykella</taxon>
    </lineage>
</organism>
<dbReference type="InterPro" id="IPR002575">
    <property type="entry name" value="Aminoglycoside_PTrfase"/>
</dbReference>
<dbReference type="InterPro" id="IPR051678">
    <property type="entry name" value="AGP_Transferase"/>
</dbReference>
<dbReference type="PANTHER" id="PTHR21310:SF51">
    <property type="entry name" value="AMINOGLYCOSIDE PHOSPHOTRANSFERASE DOMAIN-CONTAINING PROTEIN"/>
    <property type="match status" value="1"/>
</dbReference>
<dbReference type="SUPFAM" id="SSF56112">
    <property type="entry name" value="Protein kinase-like (PK-like)"/>
    <property type="match status" value="1"/>
</dbReference>
<dbReference type="Proteomes" id="UP000800097">
    <property type="component" value="Unassembled WGS sequence"/>
</dbReference>
<reference evidence="3" key="1">
    <citation type="journal article" date="2020" name="Stud. Mycol.">
        <title>101 Dothideomycetes genomes: a test case for predicting lifestyles and emergence of pathogens.</title>
        <authorList>
            <person name="Haridas S."/>
            <person name="Albert R."/>
            <person name="Binder M."/>
            <person name="Bloem J."/>
            <person name="Labutti K."/>
            <person name="Salamov A."/>
            <person name="Andreopoulos B."/>
            <person name="Baker S."/>
            <person name="Barry K."/>
            <person name="Bills G."/>
            <person name="Bluhm B."/>
            <person name="Cannon C."/>
            <person name="Castanera R."/>
            <person name="Culley D."/>
            <person name="Daum C."/>
            <person name="Ezra D."/>
            <person name="Gonzalez J."/>
            <person name="Henrissat B."/>
            <person name="Kuo A."/>
            <person name="Liang C."/>
            <person name="Lipzen A."/>
            <person name="Lutzoni F."/>
            <person name="Magnuson J."/>
            <person name="Mondo S."/>
            <person name="Nolan M."/>
            <person name="Ohm R."/>
            <person name="Pangilinan J."/>
            <person name="Park H.-J."/>
            <person name="Ramirez L."/>
            <person name="Alfaro M."/>
            <person name="Sun H."/>
            <person name="Tritt A."/>
            <person name="Yoshinaga Y."/>
            <person name="Zwiers L.-H."/>
            <person name="Turgeon B."/>
            <person name="Goodwin S."/>
            <person name="Spatafora J."/>
            <person name="Crous P."/>
            <person name="Grigoriev I."/>
        </authorList>
    </citation>
    <scope>NUCLEOTIDE SEQUENCE</scope>
    <source>
        <strain evidence="3">CBS 379.55</strain>
    </source>
</reference>
<name>A0A6A6JK23_WESOR</name>
<dbReference type="InterPro" id="IPR011009">
    <property type="entry name" value="Kinase-like_dom_sf"/>
</dbReference>
<sequence>MAFGNFISLFFTGKHAETVNAIQDSQGSAAPRQLRRRCRILSWDVVRSDYLDGLLGELSGGLKSGGLHLPEQTHTVIREAFDEETEKVNKLTTTVEQDDDDTDHSEPSDDAEETETDYDEDEESRQMAEFVWGPFRSIPDERFVDLLHRLFRIGLTKDGSGYKVEKRTEGSFHHVVILSNGSEKMVIKVPMVGTAERWQRGHAAIIQSEADTMIHIKHKLPNFPIPDVYAYDVGFENEIGAPFMLLSYSSGSPANHIWFDARGDEEDDETMNNTPTEEREKLRINFLKSLAKAMAELRHLEFNACGMVYLQDNDPDKPVIGPYHGWMTLSFDRTRRKYWERPVFETAAEYYMTRLHEKFGSKYAVGISKILSMVYSSPPLSASKKHDADPHETFVLQHNDFDYQNILVSETGEITAILDWDGCGTVPRCAGYSNVPLFLQSDWQAHYDMSDPKTLTTWNLNKYRRVYSEAMIEACGGIDSDAKYTEQSALYAVIHDILFGENSGTRYRAEEFIAKLMHEIPLFRLTEKPEEFTKKLGDGWPEVEEALKEWIPRILARK</sequence>
<proteinExistence type="predicted"/>
<evidence type="ECO:0000313" key="4">
    <source>
        <dbReference type="Proteomes" id="UP000800097"/>
    </source>
</evidence>
<evidence type="ECO:0000313" key="3">
    <source>
        <dbReference type="EMBL" id="KAF2276990.1"/>
    </source>
</evidence>
<dbReference type="OrthoDB" id="10003767at2759"/>
<dbReference type="AlphaFoldDB" id="A0A6A6JK23"/>
<dbReference type="GeneID" id="54555398"/>
<keyword evidence="4" id="KW-1185">Reference proteome</keyword>
<dbReference type="Pfam" id="PF01636">
    <property type="entry name" value="APH"/>
    <property type="match status" value="1"/>
</dbReference>
<dbReference type="RefSeq" id="XP_033654529.1">
    <property type="nucleotide sequence ID" value="XM_033802223.1"/>
</dbReference>
<dbReference type="Gene3D" id="3.90.1200.10">
    <property type="match status" value="1"/>
</dbReference>
<feature type="region of interest" description="Disordered" evidence="1">
    <location>
        <begin position="92"/>
        <end position="123"/>
    </location>
</feature>
<feature type="compositionally biased region" description="Acidic residues" evidence="1">
    <location>
        <begin position="96"/>
        <end position="123"/>
    </location>
</feature>
<accession>A0A6A6JK23</accession>
<dbReference type="EMBL" id="ML986491">
    <property type="protein sequence ID" value="KAF2276990.1"/>
    <property type="molecule type" value="Genomic_DNA"/>
</dbReference>
<protein>
    <recommendedName>
        <fullName evidence="2">Aminoglycoside phosphotransferase domain-containing protein</fullName>
    </recommendedName>
</protein>
<gene>
    <name evidence="3" type="ORF">EI97DRAFT_489551</name>
</gene>
<dbReference type="PANTHER" id="PTHR21310">
    <property type="entry name" value="AMINOGLYCOSIDE PHOSPHOTRANSFERASE-RELATED-RELATED"/>
    <property type="match status" value="1"/>
</dbReference>
<evidence type="ECO:0000259" key="2">
    <source>
        <dbReference type="Pfam" id="PF01636"/>
    </source>
</evidence>
<evidence type="ECO:0000256" key="1">
    <source>
        <dbReference type="SAM" id="MobiDB-lite"/>
    </source>
</evidence>